<dbReference type="Pfam" id="PF02901">
    <property type="entry name" value="PFL-like"/>
    <property type="match status" value="1"/>
</dbReference>
<dbReference type="STRING" id="39482.ERS852491_02416"/>
<dbReference type="PROSITE" id="PS51554">
    <property type="entry name" value="PFL"/>
    <property type="match status" value="1"/>
</dbReference>
<evidence type="ECO:0000313" key="6">
    <source>
        <dbReference type="EMBL" id="CUO50698.1"/>
    </source>
</evidence>
<name>A0A174FP99_9FIRM</name>
<feature type="domain" description="PFL" evidence="5">
    <location>
        <begin position="13"/>
        <end position="680"/>
    </location>
</feature>
<dbReference type="GO" id="GO:0043722">
    <property type="term" value="F:4-hydroxyphenylacetate decarboxylase activity"/>
    <property type="evidence" value="ECO:0007669"/>
    <property type="project" value="UniProtKB-EC"/>
</dbReference>
<evidence type="ECO:0000256" key="3">
    <source>
        <dbReference type="PROSITE-ProRule" id="PRU00493"/>
    </source>
</evidence>
<dbReference type="SUPFAM" id="SSF51998">
    <property type="entry name" value="PFL-like glycyl radical enzymes"/>
    <property type="match status" value="1"/>
</dbReference>
<evidence type="ECO:0000259" key="5">
    <source>
        <dbReference type="PROSITE" id="PS51554"/>
    </source>
</evidence>
<dbReference type="InterPro" id="IPR019777">
    <property type="entry name" value="Form_AcTrfase_GR_CS"/>
</dbReference>
<proteinExistence type="predicted"/>
<keyword evidence="1 3" id="KW-0556">Organic radical</keyword>
<dbReference type="PROSITE" id="PS51149">
    <property type="entry name" value="GLY_RADICAL_2"/>
    <property type="match status" value="1"/>
</dbReference>
<dbReference type="Pfam" id="PF01228">
    <property type="entry name" value="Gly_radical"/>
    <property type="match status" value="1"/>
</dbReference>
<dbReference type="InterPro" id="IPR001150">
    <property type="entry name" value="Gly_radical"/>
</dbReference>
<dbReference type="Proteomes" id="UP000095544">
    <property type="component" value="Unassembled WGS sequence"/>
</dbReference>
<evidence type="ECO:0000256" key="1">
    <source>
        <dbReference type="ARBA" id="ARBA00022818"/>
    </source>
</evidence>
<evidence type="ECO:0000256" key="2">
    <source>
        <dbReference type="ARBA" id="ARBA00023239"/>
    </source>
</evidence>
<dbReference type="InterPro" id="IPR051215">
    <property type="entry name" value="GRE"/>
</dbReference>
<feature type="domain" description="Glycine radical" evidence="4">
    <location>
        <begin position="688"/>
        <end position="809"/>
    </location>
</feature>
<organism evidence="6 7">
    <name type="scientific">Faecalicatena contorta</name>
    <dbReference type="NCBI Taxonomy" id="39482"/>
    <lineage>
        <taxon>Bacteria</taxon>
        <taxon>Bacillati</taxon>
        <taxon>Bacillota</taxon>
        <taxon>Clostridia</taxon>
        <taxon>Lachnospirales</taxon>
        <taxon>Lachnospiraceae</taxon>
        <taxon>Faecalicatena</taxon>
    </lineage>
</organism>
<evidence type="ECO:0000259" key="4">
    <source>
        <dbReference type="PROSITE" id="PS51149"/>
    </source>
</evidence>
<dbReference type="GO" id="GO:0005829">
    <property type="term" value="C:cytosol"/>
    <property type="evidence" value="ECO:0007669"/>
    <property type="project" value="TreeGrafter"/>
</dbReference>
<feature type="modified residue" description="Glycine radical" evidence="3">
    <location>
        <position position="784"/>
    </location>
</feature>
<dbReference type="EMBL" id="CYZU01000021">
    <property type="protein sequence ID" value="CUO50698.1"/>
    <property type="molecule type" value="Genomic_DNA"/>
</dbReference>
<reference evidence="6 7" key="1">
    <citation type="submission" date="2015-09" db="EMBL/GenBank/DDBJ databases">
        <authorList>
            <consortium name="Pathogen Informatics"/>
        </authorList>
    </citation>
    <scope>NUCLEOTIDE SEQUENCE [LARGE SCALE GENOMIC DNA]</scope>
    <source>
        <strain evidence="6 7">2789STDY5834876</strain>
    </source>
</reference>
<accession>A0A174FP99</accession>
<dbReference type="PROSITE" id="PS00850">
    <property type="entry name" value="GLY_RADICAL_1"/>
    <property type="match status" value="1"/>
</dbReference>
<keyword evidence="2 6" id="KW-0456">Lyase</keyword>
<dbReference type="PANTHER" id="PTHR43641">
    <property type="entry name" value="FORMATE ACETYLTRANSFERASE 3-RELATED"/>
    <property type="match status" value="1"/>
</dbReference>
<dbReference type="InterPro" id="IPR004184">
    <property type="entry name" value="PFL_dom"/>
</dbReference>
<dbReference type="AlphaFoldDB" id="A0A174FP99"/>
<gene>
    <name evidence="6" type="primary">csdB_3</name>
    <name evidence="6" type="ORF">ERS852491_02416</name>
</gene>
<dbReference type="Gene3D" id="3.20.70.20">
    <property type="match status" value="1"/>
</dbReference>
<dbReference type="EC" id="4.1.1.83" evidence="6"/>
<sequence>MTKVTYKQYHEKTRGETIWERLNPLRYTQTMSMARAQLLADAYEEYAGYSFYRKRGYSIAKILKDIPIYIDDEQLLVGDFSAKPMGPEWFPDLAATWVSDYVDKYGWKGSGKFFAFESPEQAQQAKDIAHKFQNAGGKEMWYKYLGEEEVAFAESVGEQGAWVCNFLSEVYAEKAWNVPDISRIVSKGVKGLIADIDEQLEKLVILTDEDYRAHEFWLGLKLMLEGSIEYAHRYAALASEKAAAEKDPIRKAELEEIARVCMRVPEYPAETFQEALQSFYFGILMIFYDTRTYGMGFGRVDQFLYPCFQSDIETGYIDEEYATQLLECFRCKVMGKRQFWPDLMTPNLSSESHFHNCILGGVDPITGRDATNRLSYLWLDAAERVHTPHPTLSVRYHANIDRKFMERALEIVALGMGFPAFMGDDNSIQYLLSRGYTVQEARDYAIGGCVLHGVLGKTSSVWPIVINCGKMLEYALRNGYDVRMNKQLGPKTGDFFQMKTYEEFIEAYKAQWAYWGDYSASSNRQCRIQHVESFPDIMMSAFTDDCIKRGKVTSLGGAVHNDNTQYIVPVGVQDFGNVAYVLKNYIFCEDPICSKEELMAAIDANWEGYEELHAKLSALPKYGNDIAEVDDLVDEGYRIIEDVWYQIPSAFGHHFEVAPHSLGFHAGTGAKTGALPDGRCAWEAMSDGAVSPKQGTDCEGPAAVIASAGRVDHTELYGVLFNMRFTPESLKTMEGREQLHALIRTYLHDLGGKHIQFNVISNEIMKDAKQHPENYTDLIVRVAGYSAYWTDLTDTIHDELILRSEQEFSL</sequence>
<dbReference type="PANTHER" id="PTHR43641:SF2">
    <property type="entry name" value="DEHYDRATASE YBIW-RELATED"/>
    <property type="match status" value="1"/>
</dbReference>
<evidence type="ECO:0000313" key="7">
    <source>
        <dbReference type="Proteomes" id="UP000095544"/>
    </source>
</evidence>
<dbReference type="RefSeq" id="WP_055153290.1">
    <property type="nucleotide sequence ID" value="NZ_CYZU01000021.1"/>
</dbReference>
<protein>
    <submittedName>
        <fullName evidence="6">4-hydroxyphenylacetate decarboxylase large subunit</fullName>
        <ecNumber evidence="6">4.1.1.83</ecNumber>
    </submittedName>
</protein>